<organism evidence="5 6">
    <name type="scientific">Pontibacillus yanchengensis Y32</name>
    <dbReference type="NCBI Taxonomy" id="1385514"/>
    <lineage>
        <taxon>Bacteria</taxon>
        <taxon>Bacillati</taxon>
        <taxon>Bacillota</taxon>
        <taxon>Bacilli</taxon>
        <taxon>Bacillales</taxon>
        <taxon>Bacillaceae</taxon>
        <taxon>Pontibacillus</taxon>
    </lineage>
</organism>
<dbReference type="Gene3D" id="3.40.140.10">
    <property type="entry name" value="Cytidine Deaminase, domain 2"/>
    <property type="match status" value="1"/>
</dbReference>
<dbReference type="Pfam" id="PF00383">
    <property type="entry name" value="dCMP_cyt_deam_1"/>
    <property type="match status" value="1"/>
</dbReference>
<evidence type="ECO:0000256" key="3">
    <source>
        <dbReference type="SAM" id="MobiDB-lite"/>
    </source>
</evidence>
<dbReference type="GO" id="GO:0052717">
    <property type="term" value="F:tRNA-specific adenosine-34 deaminase activity"/>
    <property type="evidence" value="ECO:0007669"/>
    <property type="project" value="UniProtKB-EC"/>
</dbReference>
<evidence type="ECO:0000259" key="4">
    <source>
        <dbReference type="PROSITE" id="PS51747"/>
    </source>
</evidence>
<feature type="domain" description="CMP/dCMP-type deaminase" evidence="4">
    <location>
        <begin position="1"/>
        <end position="111"/>
    </location>
</feature>
<dbReference type="GO" id="GO:0047974">
    <property type="term" value="F:guanosine deaminase activity"/>
    <property type="evidence" value="ECO:0007669"/>
    <property type="project" value="TreeGrafter"/>
</dbReference>
<dbReference type="SUPFAM" id="SSF53927">
    <property type="entry name" value="Cytidine deaminase-like"/>
    <property type="match status" value="1"/>
</dbReference>
<keyword evidence="6" id="KW-1185">Reference proteome</keyword>
<dbReference type="EMBL" id="AVBF01000002">
    <property type="protein sequence ID" value="KGP74409.1"/>
    <property type="molecule type" value="Genomic_DNA"/>
</dbReference>
<dbReference type="eggNOG" id="COG0590">
    <property type="taxonomic scope" value="Bacteria"/>
</dbReference>
<dbReference type="AlphaFoldDB" id="A0A0A2TFU8"/>
<evidence type="ECO:0000256" key="2">
    <source>
        <dbReference type="ARBA" id="ARBA00022833"/>
    </source>
</evidence>
<protein>
    <submittedName>
        <fullName evidence="5">Guanine deaminase</fullName>
    </submittedName>
</protein>
<dbReference type="GO" id="GO:0002100">
    <property type="term" value="P:tRNA wobble adenosine to inosine editing"/>
    <property type="evidence" value="ECO:0007669"/>
    <property type="project" value="InterPro"/>
</dbReference>
<evidence type="ECO:0000256" key="1">
    <source>
        <dbReference type="ARBA" id="ARBA00022723"/>
    </source>
</evidence>
<dbReference type="CDD" id="cd01285">
    <property type="entry name" value="nucleoside_deaminase"/>
    <property type="match status" value="1"/>
</dbReference>
<dbReference type="Proteomes" id="UP000030147">
    <property type="component" value="Unassembled WGS sequence"/>
</dbReference>
<keyword evidence="2" id="KW-0862">Zinc</keyword>
<comment type="caution">
    <text evidence="5">The sequence shown here is derived from an EMBL/GenBank/DDBJ whole genome shotgun (WGS) entry which is preliminary data.</text>
</comment>
<dbReference type="RefSeq" id="WP_036815409.1">
    <property type="nucleotide sequence ID" value="NZ_AVBF01000002.1"/>
</dbReference>
<proteinExistence type="predicted"/>
<feature type="compositionally biased region" description="Polar residues" evidence="3">
    <location>
        <begin position="146"/>
        <end position="156"/>
    </location>
</feature>
<dbReference type="InterPro" id="IPR016193">
    <property type="entry name" value="Cytidine_deaminase-like"/>
</dbReference>
<name>A0A0A2TFU8_9BACI</name>
<dbReference type="InterPro" id="IPR002125">
    <property type="entry name" value="CMP_dCMP_dom"/>
</dbReference>
<dbReference type="STRING" id="1385514.N782_12200"/>
<dbReference type="GO" id="GO:0006152">
    <property type="term" value="P:purine nucleoside catabolic process"/>
    <property type="evidence" value="ECO:0007669"/>
    <property type="project" value="TreeGrafter"/>
</dbReference>
<evidence type="ECO:0000313" key="6">
    <source>
        <dbReference type="Proteomes" id="UP000030147"/>
    </source>
</evidence>
<dbReference type="PROSITE" id="PS51747">
    <property type="entry name" value="CYT_DCMP_DEAMINASES_2"/>
    <property type="match status" value="1"/>
</dbReference>
<gene>
    <name evidence="5" type="ORF">N782_12200</name>
</gene>
<keyword evidence="1" id="KW-0479">Metal-binding</keyword>
<sequence length="156" mass="17455">MNYVEHALELAVENVKEGGHPFGAVLVQGDKVIAEGVNQLHHRFDVTAHAELEVIRKAQESLQTQDLSDCTMYASGEPCPMCLTAMYFAGIKTVYYSQSIHEAEEAGLGMAKTVYMDLAKPSEQRKINMIHTPHESTNEDPMELYKQQNESNTHSE</sequence>
<dbReference type="PANTHER" id="PTHR11079:SF161">
    <property type="entry name" value="CMP_DCMP-TYPE DEAMINASE DOMAIN-CONTAINING PROTEIN"/>
    <property type="match status" value="1"/>
</dbReference>
<reference evidence="5 6" key="1">
    <citation type="journal article" date="2015" name="Stand. Genomic Sci.">
        <title>High quality draft genome sequence of the moderately halophilic bacterium Pontibacillus yanchengensis Y32(T) and comparison among Pontibacillus genomes.</title>
        <authorList>
            <person name="Huang J."/>
            <person name="Qiao Z.X."/>
            <person name="Tang J.W."/>
            <person name="Wang G."/>
        </authorList>
    </citation>
    <scope>NUCLEOTIDE SEQUENCE [LARGE SCALE GENOMIC DNA]</scope>
    <source>
        <strain evidence="5 6">Y32</strain>
    </source>
</reference>
<evidence type="ECO:0000313" key="5">
    <source>
        <dbReference type="EMBL" id="KGP74409.1"/>
    </source>
</evidence>
<dbReference type="GO" id="GO:0008270">
    <property type="term" value="F:zinc ion binding"/>
    <property type="evidence" value="ECO:0007669"/>
    <property type="project" value="InterPro"/>
</dbReference>
<dbReference type="PROSITE" id="PS00903">
    <property type="entry name" value="CYT_DCMP_DEAMINASES_1"/>
    <property type="match status" value="1"/>
</dbReference>
<dbReference type="OrthoDB" id="9802676at2"/>
<accession>A0A0A2TFU8</accession>
<dbReference type="InterPro" id="IPR016192">
    <property type="entry name" value="APOBEC/CMP_deaminase_Zn-bd"/>
</dbReference>
<feature type="region of interest" description="Disordered" evidence="3">
    <location>
        <begin position="133"/>
        <end position="156"/>
    </location>
</feature>
<dbReference type="PANTHER" id="PTHR11079">
    <property type="entry name" value="CYTOSINE DEAMINASE FAMILY MEMBER"/>
    <property type="match status" value="1"/>
</dbReference>